<proteinExistence type="predicted"/>
<dbReference type="STRING" id="554083.BKD30_08115"/>
<dbReference type="EMBL" id="MRDE01000053">
    <property type="protein sequence ID" value="OMH24533.1"/>
    <property type="molecule type" value="Genomic_DNA"/>
</dbReference>
<dbReference type="InterPro" id="IPR055259">
    <property type="entry name" value="YkvP/CgeB_Glyco_trans-like"/>
</dbReference>
<dbReference type="SUPFAM" id="SSF53448">
    <property type="entry name" value="Nucleotide-diphospho-sugar transferases"/>
    <property type="match status" value="1"/>
</dbReference>
<dbReference type="SUPFAM" id="SSF53756">
    <property type="entry name" value="UDP-Glycosyltransferase/glycogen phosphorylase"/>
    <property type="match status" value="1"/>
</dbReference>
<sequence length="639" mass="71755">MSLRLRVRHVRTGLWHLRRGGPTALRRWRRRRRAEAGGRGRSFDFAGAEGRWTGHGRRRRLTFAPFTAITGAVRRPDVRVGVILDEFSMRAFAPEWTLIALDPQRWREQLRLQTVDFLFVEAAWAGNGGAWRHLLAGPGEPGRELRDLVAWCREAGTPTVFWNKEDPAHYADFRSTAHLFDVVLTTDASMVDRYRQDAPAQQVGVLPFAAQPTIHNPVRPMAGHRSRGIAFAGMYFGHKFPQRRRHLDALLAGAMKSAEATGDQLEIFARHADVDDRYRFPEPFNRFVVGSLDYARMLTAYRAYRVFLNVNTIADSPTMCARRMFELPASGVPMVTAPSDAIDTFFAGTGLAPVTTAGEAASAVTDILRRPADADRVLHRIQRRIWDHHTYAHRAEEVVRIALPGRHRPVTSPTVSAVVSCFRPHRVEDVLRVLGAQRDVDMQVVLLTHGFEIDRAHWTAIAENHGLRHITVLSASRDVSLGECLNRCVEAADGTVIAKIDDDDGYGPDYLHDALHALAYSHANVVGKQAHYLYLPNREMTVLRSPEAEHRFTALVPGPTMVGARDIFRQHPFAAVTRGEDTGFLTDVSRAGGVIYSADRFNYYRYRGSTDHTWQVSEESLLIGSENVLIGHAEQHSQV</sequence>
<gene>
    <name evidence="2" type="ORF">BKD30_08115</name>
</gene>
<feature type="domain" description="Spore protein YkvP/CgeB glycosyl transferase-like" evidence="1">
    <location>
        <begin position="262"/>
        <end position="398"/>
    </location>
</feature>
<dbReference type="Gene3D" id="3.90.550.10">
    <property type="entry name" value="Spore Coat Polysaccharide Biosynthesis Protein SpsA, Chain A"/>
    <property type="match status" value="1"/>
</dbReference>
<reference evidence="2 3" key="1">
    <citation type="submission" date="2016-12" db="EMBL/GenBank/DDBJ databases">
        <title>Draft genome of Tersicoccus phoenicis 1P05MA.</title>
        <authorList>
            <person name="Nakajima Y."/>
            <person name="Yoshizawa S."/>
            <person name="Nakamura K."/>
            <person name="Ogura Y."/>
            <person name="Hayashi T."/>
            <person name="Kogure K."/>
        </authorList>
    </citation>
    <scope>NUCLEOTIDE SEQUENCE [LARGE SCALE GENOMIC DNA]</scope>
    <source>
        <strain evidence="2 3">1p05MA</strain>
    </source>
</reference>
<accession>A0A1R1LAI8</accession>
<evidence type="ECO:0000313" key="2">
    <source>
        <dbReference type="EMBL" id="OMH24533.1"/>
    </source>
</evidence>
<comment type="caution">
    <text evidence="2">The sequence shown here is derived from an EMBL/GenBank/DDBJ whole genome shotgun (WGS) entry which is preliminary data.</text>
</comment>
<dbReference type="AlphaFoldDB" id="A0A1R1LAI8"/>
<name>A0A1R1LAI8_9MICC</name>
<evidence type="ECO:0000259" key="1">
    <source>
        <dbReference type="Pfam" id="PF13524"/>
    </source>
</evidence>
<dbReference type="InterPro" id="IPR029044">
    <property type="entry name" value="Nucleotide-diphossugar_trans"/>
</dbReference>
<dbReference type="Pfam" id="PF13524">
    <property type="entry name" value="Glyco_trans_1_2"/>
    <property type="match status" value="1"/>
</dbReference>
<protein>
    <recommendedName>
        <fullName evidence="1">Spore protein YkvP/CgeB glycosyl transferase-like domain-containing protein</fullName>
    </recommendedName>
</protein>
<organism evidence="2 3">
    <name type="scientific">Tersicoccus phoenicis</name>
    <dbReference type="NCBI Taxonomy" id="554083"/>
    <lineage>
        <taxon>Bacteria</taxon>
        <taxon>Bacillati</taxon>
        <taxon>Actinomycetota</taxon>
        <taxon>Actinomycetes</taxon>
        <taxon>Micrococcales</taxon>
        <taxon>Micrococcaceae</taxon>
        <taxon>Tersicoccus</taxon>
    </lineage>
</organism>
<evidence type="ECO:0000313" key="3">
    <source>
        <dbReference type="Proteomes" id="UP000187085"/>
    </source>
</evidence>
<keyword evidence="3" id="KW-1185">Reference proteome</keyword>
<dbReference type="Proteomes" id="UP000187085">
    <property type="component" value="Unassembled WGS sequence"/>
</dbReference>